<proteinExistence type="predicted"/>
<sequence length="93" mass="10627">MPAPTPRPHTQRHCPERTCVACRRKRPQGELVRVTRTAEGWRVLRGSRAGRGAYVCADSPECWQEKRLRRAFRGDAPVVSAQLYTLNIPMDQL</sequence>
<dbReference type="PANTHER" id="PTHR34215">
    <property type="entry name" value="BLL0784 PROTEIN"/>
    <property type="match status" value="1"/>
</dbReference>
<dbReference type="STRING" id="319795.Dgeo_1235"/>
<evidence type="ECO:0000313" key="2">
    <source>
        <dbReference type="EMBL" id="ABF45531.1"/>
    </source>
</evidence>
<gene>
    <name evidence="2" type="ordered locus">Dgeo_1235</name>
</gene>
<dbReference type="KEGG" id="dge:Dgeo_1235"/>
<dbReference type="EMBL" id="CP000359">
    <property type="protein sequence ID" value="ABF45531.1"/>
    <property type="molecule type" value="Genomic_DNA"/>
</dbReference>
<dbReference type="InterPro" id="IPR007393">
    <property type="entry name" value="YlxR_dom"/>
</dbReference>
<dbReference type="Pfam" id="PF04296">
    <property type="entry name" value="YlxR"/>
    <property type="match status" value="1"/>
</dbReference>
<dbReference type="SUPFAM" id="SSF64376">
    <property type="entry name" value="YlxR-like"/>
    <property type="match status" value="1"/>
</dbReference>
<keyword evidence="3" id="KW-1185">Reference proteome</keyword>
<dbReference type="InterPro" id="IPR037465">
    <property type="entry name" value="YlxR"/>
</dbReference>
<evidence type="ECO:0000259" key="1">
    <source>
        <dbReference type="Pfam" id="PF04296"/>
    </source>
</evidence>
<dbReference type="PANTHER" id="PTHR34215:SF1">
    <property type="entry name" value="YLXR DOMAIN-CONTAINING PROTEIN"/>
    <property type="match status" value="1"/>
</dbReference>
<dbReference type="eggNOG" id="COG2740">
    <property type="taxonomic scope" value="Bacteria"/>
</dbReference>
<protein>
    <recommendedName>
        <fullName evidence="1">YlxR domain-containing protein</fullName>
    </recommendedName>
</protein>
<organism evidence="2 3">
    <name type="scientific">Deinococcus geothermalis (strain DSM 11300 / CIP 105573 / AG-3a)</name>
    <dbReference type="NCBI Taxonomy" id="319795"/>
    <lineage>
        <taxon>Bacteria</taxon>
        <taxon>Thermotogati</taxon>
        <taxon>Deinococcota</taxon>
        <taxon>Deinococci</taxon>
        <taxon>Deinococcales</taxon>
        <taxon>Deinococcaceae</taxon>
        <taxon>Deinococcus</taxon>
    </lineage>
</organism>
<reference evidence="2" key="1">
    <citation type="submission" date="2006-04" db="EMBL/GenBank/DDBJ databases">
        <title>Complete sequence of chromosome of Deinococcus geothermalis DSM 11300.</title>
        <authorList>
            <consortium name="US DOE Joint Genome Institute"/>
            <person name="Copeland A."/>
            <person name="Lucas S."/>
            <person name="Lapidus A."/>
            <person name="Barry K."/>
            <person name="Detter J.C."/>
            <person name="Glavina del Rio T."/>
            <person name="Hammon N."/>
            <person name="Israni S."/>
            <person name="Dalin E."/>
            <person name="Tice H."/>
            <person name="Pitluck S."/>
            <person name="Brettin T."/>
            <person name="Bruce D."/>
            <person name="Han C."/>
            <person name="Tapia R."/>
            <person name="Saunders E."/>
            <person name="Gilna P."/>
            <person name="Schmutz J."/>
            <person name="Larimer F."/>
            <person name="Land M."/>
            <person name="Hauser L."/>
            <person name="Kyrpides N."/>
            <person name="Kim E."/>
            <person name="Daly M.J."/>
            <person name="Fredrickson J.K."/>
            <person name="Makarova K.S."/>
            <person name="Gaidamakova E.K."/>
            <person name="Zhai M."/>
            <person name="Richardson P."/>
        </authorList>
    </citation>
    <scope>NUCLEOTIDE SEQUENCE</scope>
    <source>
        <strain evidence="2">DSM 11300</strain>
    </source>
</reference>
<name>Q1IZ03_DEIGD</name>
<dbReference type="HOGENOM" id="CLU_147970_3_0_0"/>
<dbReference type="AlphaFoldDB" id="Q1IZ03"/>
<feature type="domain" description="YlxR" evidence="1">
    <location>
        <begin position="17"/>
        <end position="73"/>
    </location>
</feature>
<dbReference type="RefSeq" id="WP_011530368.1">
    <property type="nucleotide sequence ID" value="NC_008025.1"/>
</dbReference>
<dbReference type="Proteomes" id="UP000002431">
    <property type="component" value="Chromosome"/>
</dbReference>
<dbReference type="Gene3D" id="3.30.1230.10">
    <property type="entry name" value="YlxR-like"/>
    <property type="match status" value="1"/>
</dbReference>
<accession>Q1IZ03</accession>
<dbReference type="InterPro" id="IPR035931">
    <property type="entry name" value="YlxR-like_sf"/>
</dbReference>
<evidence type="ECO:0000313" key="3">
    <source>
        <dbReference type="Proteomes" id="UP000002431"/>
    </source>
</evidence>